<dbReference type="GO" id="GO:0071281">
    <property type="term" value="P:cellular response to iron ion"/>
    <property type="evidence" value="ECO:0007669"/>
    <property type="project" value="TreeGrafter"/>
</dbReference>
<dbReference type="EMBL" id="QFPN01000004">
    <property type="protein sequence ID" value="PZQ16101.1"/>
    <property type="molecule type" value="Genomic_DNA"/>
</dbReference>
<evidence type="ECO:0000313" key="3">
    <source>
        <dbReference type="EMBL" id="PZQ16101.1"/>
    </source>
</evidence>
<organism evidence="3 4">
    <name type="scientific">Ancylobacter novellus</name>
    <name type="common">Thiobacillus novellus</name>
    <dbReference type="NCBI Taxonomy" id="921"/>
    <lineage>
        <taxon>Bacteria</taxon>
        <taxon>Pseudomonadati</taxon>
        <taxon>Pseudomonadota</taxon>
        <taxon>Alphaproteobacteria</taxon>
        <taxon>Hyphomicrobiales</taxon>
        <taxon>Xanthobacteraceae</taxon>
        <taxon>Ancylobacter</taxon>
    </lineage>
</organism>
<dbReference type="PROSITE" id="PS50983">
    <property type="entry name" value="FE_B12_PBP"/>
    <property type="match status" value="1"/>
</dbReference>
<protein>
    <submittedName>
        <fullName evidence="3">ABC transporter substrate-binding protein</fullName>
    </submittedName>
</protein>
<dbReference type="SUPFAM" id="SSF53807">
    <property type="entry name" value="Helical backbone' metal receptor"/>
    <property type="match status" value="1"/>
</dbReference>
<dbReference type="Gene3D" id="3.40.50.1980">
    <property type="entry name" value="Nitrogenase molybdenum iron protein domain"/>
    <property type="match status" value="2"/>
</dbReference>
<reference evidence="3 4" key="1">
    <citation type="submission" date="2017-08" db="EMBL/GenBank/DDBJ databases">
        <title>Infants hospitalized years apart are colonized by the same room-sourced microbial strains.</title>
        <authorList>
            <person name="Brooks B."/>
            <person name="Olm M.R."/>
            <person name="Firek B.A."/>
            <person name="Baker R."/>
            <person name="Thomas B.C."/>
            <person name="Morowitz M.J."/>
            <person name="Banfield J.F."/>
        </authorList>
    </citation>
    <scope>NUCLEOTIDE SEQUENCE [LARGE SCALE GENOMIC DNA]</scope>
    <source>
        <strain evidence="3">S2_005_003_R2_43</strain>
    </source>
</reference>
<dbReference type="Proteomes" id="UP000249577">
    <property type="component" value="Unassembled WGS sequence"/>
</dbReference>
<comment type="caution">
    <text evidence="3">The sequence shown here is derived from an EMBL/GenBank/DDBJ whole genome shotgun (WGS) entry which is preliminary data.</text>
</comment>
<sequence length="284" mass="29926">MPDFRFRASRALLLAAAFVCGSVSATAATAAPARLASINLCADELLVRLGDRSQLASVTWLSTVSAGSNVAGEVRGVPANKALAEEIVAARPDLVLAVRYTARQTASVLRRLGFPVVEVDAPRTLDGVRAEIRKVSEAIGHADRGAAMIAELDRRLSRAVAPREPRLRAAVLRPNGFTAGPGSLSDELMRRAGLVNVAAELQLDNYGQLPLETIVAAGVDLLIVDGDRPGPPALATEILKHPVLKRLGDRVRVVSIPPKLWTCYGPELADAFDALVAAAGSAPR</sequence>
<feature type="signal peptide" evidence="1">
    <location>
        <begin position="1"/>
        <end position="27"/>
    </location>
</feature>
<keyword evidence="1" id="KW-0732">Signal</keyword>
<feature type="domain" description="Fe/B12 periplasmic-binding" evidence="2">
    <location>
        <begin position="34"/>
        <end position="283"/>
    </location>
</feature>
<dbReference type="PANTHER" id="PTHR30535:SF34">
    <property type="entry name" value="MOLYBDATE-BINDING PROTEIN MOLA"/>
    <property type="match status" value="1"/>
</dbReference>
<feature type="chain" id="PRO_5016073656" evidence="1">
    <location>
        <begin position="28"/>
        <end position="284"/>
    </location>
</feature>
<dbReference type="AlphaFoldDB" id="A0A2W5KGR3"/>
<accession>A0A2W5KGR3</accession>
<proteinExistence type="predicted"/>
<name>A0A2W5KGR3_ANCNO</name>
<evidence type="ECO:0000313" key="4">
    <source>
        <dbReference type="Proteomes" id="UP000249577"/>
    </source>
</evidence>
<dbReference type="InterPro" id="IPR050902">
    <property type="entry name" value="ABC_Transporter_SBP"/>
</dbReference>
<evidence type="ECO:0000256" key="1">
    <source>
        <dbReference type="SAM" id="SignalP"/>
    </source>
</evidence>
<dbReference type="Pfam" id="PF01497">
    <property type="entry name" value="Peripla_BP_2"/>
    <property type="match status" value="1"/>
</dbReference>
<gene>
    <name evidence="3" type="ORF">DI565_09920</name>
</gene>
<dbReference type="PANTHER" id="PTHR30535">
    <property type="entry name" value="VITAMIN B12-BINDING PROTEIN"/>
    <property type="match status" value="1"/>
</dbReference>
<evidence type="ECO:0000259" key="2">
    <source>
        <dbReference type="PROSITE" id="PS50983"/>
    </source>
</evidence>
<dbReference type="InterPro" id="IPR002491">
    <property type="entry name" value="ABC_transptr_periplasmic_BD"/>
</dbReference>